<sequence length="111" mass="12419">MPLHTRGPRFEPWQELQRKATWNSPPIEWTKLNVDASFMKSSGVGFTALVCKVSSPLAAEALALREAAFQSDCQILVCCTVEDSLLCRVQFQYTTCQSQSKIRSECVCDLS</sequence>
<evidence type="ECO:0000313" key="1">
    <source>
        <dbReference type="EMBL" id="MED6132312.1"/>
    </source>
</evidence>
<name>A0ABU6S7S1_9FABA</name>
<evidence type="ECO:0000313" key="2">
    <source>
        <dbReference type="Proteomes" id="UP001341840"/>
    </source>
</evidence>
<accession>A0ABU6S7S1</accession>
<reference evidence="1 2" key="1">
    <citation type="journal article" date="2023" name="Plants (Basel)">
        <title>Bridging the Gap: Combining Genomics and Transcriptomics Approaches to Understand Stylosanthes scabra, an Orphan Legume from the Brazilian Caatinga.</title>
        <authorList>
            <person name="Ferreira-Neto J.R.C."/>
            <person name="da Silva M.D."/>
            <person name="Binneck E."/>
            <person name="de Melo N.F."/>
            <person name="da Silva R.H."/>
            <person name="de Melo A.L.T.M."/>
            <person name="Pandolfi V."/>
            <person name="Bustamante F.O."/>
            <person name="Brasileiro-Vidal A.C."/>
            <person name="Benko-Iseppon A.M."/>
        </authorList>
    </citation>
    <scope>NUCLEOTIDE SEQUENCE [LARGE SCALE GENOMIC DNA]</scope>
    <source>
        <tissue evidence="1">Leaves</tissue>
    </source>
</reference>
<gene>
    <name evidence="1" type="ORF">PIB30_017744</name>
</gene>
<evidence type="ECO:0008006" key="3">
    <source>
        <dbReference type="Google" id="ProtNLM"/>
    </source>
</evidence>
<comment type="caution">
    <text evidence="1">The sequence shown here is derived from an EMBL/GenBank/DDBJ whole genome shotgun (WGS) entry which is preliminary data.</text>
</comment>
<dbReference type="EMBL" id="JASCZI010060467">
    <property type="protein sequence ID" value="MED6132312.1"/>
    <property type="molecule type" value="Genomic_DNA"/>
</dbReference>
<organism evidence="1 2">
    <name type="scientific">Stylosanthes scabra</name>
    <dbReference type="NCBI Taxonomy" id="79078"/>
    <lineage>
        <taxon>Eukaryota</taxon>
        <taxon>Viridiplantae</taxon>
        <taxon>Streptophyta</taxon>
        <taxon>Embryophyta</taxon>
        <taxon>Tracheophyta</taxon>
        <taxon>Spermatophyta</taxon>
        <taxon>Magnoliopsida</taxon>
        <taxon>eudicotyledons</taxon>
        <taxon>Gunneridae</taxon>
        <taxon>Pentapetalae</taxon>
        <taxon>rosids</taxon>
        <taxon>fabids</taxon>
        <taxon>Fabales</taxon>
        <taxon>Fabaceae</taxon>
        <taxon>Papilionoideae</taxon>
        <taxon>50 kb inversion clade</taxon>
        <taxon>dalbergioids sensu lato</taxon>
        <taxon>Dalbergieae</taxon>
        <taxon>Pterocarpus clade</taxon>
        <taxon>Stylosanthes</taxon>
    </lineage>
</organism>
<protein>
    <recommendedName>
        <fullName evidence="3">RNase H type-1 domain-containing protein</fullName>
    </recommendedName>
</protein>
<dbReference type="Proteomes" id="UP001341840">
    <property type="component" value="Unassembled WGS sequence"/>
</dbReference>
<keyword evidence="2" id="KW-1185">Reference proteome</keyword>
<proteinExistence type="predicted"/>